<feature type="domain" description="Protein kinase" evidence="1">
    <location>
        <begin position="371"/>
        <end position="636"/>
    </location>
</feature>
<dbReference type="GO" id="GO:0005524">
    <property type="term" value="F:ATP binding"/>
    <property type="evidence" value="ECO:0007669"/>
    <property type="project" value="InterPro"/>
</dbReference>
<gene>
    <name evidence="2" type="ORF">AMATHDRAFT_5521</name>
</gene>
<dbReference type="Gene3D" id="1.10.510.10">
    <property type="entry name" value="Transferase(Phosphotransferase) domain 1"/>
    <property type="match status" value="1"/>
</dbReference>
<keyword evidence="3" id="KW-1185">Reference proteome</keyword>
<dbReference type="STRING" id="703135.A0A2A9NKD3"/>
<dbReference type="AlphaFoldDB" id="A0A2A9NKD3"/>
<name>A0A2A9NKD3_9AGAR</name>
<evidence type="ECO:0000259" key="1">
    <source>
        <dbReference type="PROSITE" id="PS50011"/>
    </source>
</evidence>
<protein>
    <recommendedName>
        <fullName evidence="1">Protein kinase domain-containing protein</fullName>
    </recommendedName>
</protein>
<sequence length="636" mass="71883">MPQTRSQSLQAAANSITLNWLLFDQSYELEGFPISVPRDLFVNAVHGCREVFAEQLWKELKFAAEINSIRFWKPRRTISASDLNKPGWREKFQTVEATAERLQPFETLSDRLGQSLNQHYVHLIITAQKAPERSRGSTAKASDKRSGLPENLHYMDVVAHNGVAPYQAAKSAELIKIQCSPTHLQTIYDGRYAMSGPSTLAPPIHIFHPIFGSFARRLAEDTAPLECELLSLTQRFMAEALMIHTQESERVADFKLTLKKILERSVRQEANTNNRMADGVCSIEINHISVPILTIELKRELGEGSCDPSTQVGFSARQSWIEKHFSHVRDQCCCPMLMIAGGGPWMAILGGVFLDRPIVQRLTDMLWIGHGSTHSQIGIEYLARVLRALKQTLDELSKYYKDLDVPEAFDSNNLNVSYPRFYPHITSFPEKGDRVVKFKYIKRLQDDIACVAFLASTEDGRPIVVKFVTTYSDDVHRLLATQGLAPNILYCDPIPDASTPSSAIYTQGPRLLFKMRMVVMDHIEDCGPPSDLNVIRQQLKAALGLLHENGYVLGDLRKPNVLFDSTGQLKLIDFDWAGRSKPERDGKFFDPNYAHYPPGLSQNIIWAKGANDYGLILPEHDLEMMENLLDDYRNHI</sequence>
<evidence type="ECO:0000313" key="3">
    <source>
        <dbReference type="Proteomes" id="UP000242287"/>
    </source>
</evidence>
<dbReference type="InterPro" id="IPR011009">
    <property type="entry name" value="Kinase-like_dom_sf"/>
</dbReference>
<dbReference type="InterPro" id="IPR000719">
    <property type="entry name" value="Prot_kinase_dom"/>
</dbReference>
<dbReference type="PROSITE" id="PS50011">
    <property type="entry name" value="PROTEIN_KINASE_DOM"/>
    <property type="match status" value="1"/>
</dbReference>
<dbReference type="OrthoDB" id="3261131at2759"/>
<dbReference type="GO" id="GO:0004672">
    <property type="term" value="F:protein kinase activity"/>
    <property type="evidence" value="ECO:0007669"/>
    <property type="project" value="InterPro"/>
</dbReference>
<dbReference type="Proteomes" id="UP000242287">
    <property type="component" value="Unassembled WGS sequence"/>
</dbReference>
<proteinExistence type="predicted"/>
<dbReference type="SUPFAM" id="SSF56112">
    <property type="entry name" value="Protein kinase-like (PK-like)"/>
    <property type="match status" value="1"/>
</dbReference>
<accession>A0A2A9NKD3</accession>
<reference evidence="2" key="1">
    <citation type="submission" date="2014-02" db="EMBL/GenBank/DDBJ databases">
        <title>Transposable element dynamics among asymbiotic and ectomycorrhizal Amanita fungi.</title>
        <authorList>
            <consortium name="DOE Joint Genome Institute"/>
            <person name="Hess J."/>
            <person name="Skrede I."/>
            <person name="Wolfe B."/>
            <person name="LaButti K."/>
            <person name="Ohm R.A."/>
            <person name="Grigoriev I.V."/>
            <person name="Pringle A."/>
        </authorList>
    </citation>
    <scope>NUCLEOTIDE SEQUENCE [LARGE SCALE GENOMIC DNA]</scope>
    <source>
        <strain evidence="2">SKay4041</strain>
    </source>
</reference>
<evidence type="ECO:0000313" key="2">
    <source>
        <dbReference type="EMBL" id="PFH48717.1"/>
    </source>
</evidence>
<organism evidence="2 3">
    <name type="scientific">Amanita thiersii Skay4041</name>
    <dbReference type="NCBI Taxonomy" id="703135"/>
    <lineage>
        <taxon>Eukaryota</taxon>
        <taxon>Fungi</taxon>
        <taxon>Dikarya</taxon>
        <taxon>Basidiomycota</taxon>
        <taxon>Agaricomycotina</taxon>
        <taxon>Agaricomycetes</taxon>
        <taxon>Agaricomycetidae</taxon>
        <taxon>Agaricales</taxon>
        <taxon>Pluteineae</taxon>
        <taxon>Amanitaceae</taxon>
        <taxon>Amanita</taxon>
    </lineage>
</organism>
<dbReference type="EMBL" id="KZ302052">
    <property type="protein sequence ID" value="PFH48717.1"/>
    <property type="molecule type" value="Genomic_DNA"/>
</dbReference>